<dbReference type="AlphaFoldDB" id="A0A2Z7ALS8"/>
<protein>
    <submittedName>
        <fullName evidence="2">Uncharacterized protein</fullName>
    </submittedName>
</protein>
<dbReference type="Proteomes" id="UP000250235">
    <property type="component" value="Unassembled WGS sequence"/>
</dbReference>
<dbReference type="EMBL" id="KV016227">
    <property type="protein sequence ID" value="KZV20074.1"/>
    <property type="molecule type" value="Genomic_DNA"/>
</dbReference>
<evidence type="ECO:0000256" key="1">
    <source>
        <dbReference type="SAM" id="MobiDB-lite"/>
    </source>
</evidence>
<keyword evidence="3" id="KW-1185">Reference proteome</keyword>
<sequence>MLRAQQCLCVMNKPARCKETSRLSSNDPGKKSSGQEQERTEQEQLCTRADDKRKLKISSREVASKSSRVEEATSSKKRPAQCKPEWRKSGKLVEFNQSGYHDRC</sequence>
<feature type="region of interest" description="Disordered" evidence="1">
    <location>
        <begin position="19"/>
        <end position="85"/>
    </location>
</feature>
<accession>A0A2Z7ALS8</accession>
<reference evidence="2 3" key="1">
    <citation type="journal article" date="2015" name="Proc. Natl. Acad. Sci. U.S.A.">
        <title>The resurrection genome of Boea hygrometrica: A blueprint for survival of dehydration.</title>
        <authorList>
            <person name="Xiao L."/>
            <person name="Yang G."/>
            <person name="Zhang L."/>
            <person name="Yang X."/>
            <person name="Zhao S."/>
            <person name="Ji Z."/>
            <person name="Zhou Q."/>
            <person name="Hu M."/>
            <person name="Wang Y."/>
            <person name="Chen M."/>
            <person name="Xu Y."/>
            <person name="Jin H."/>
            <person name="Xiao X."/>
            <person name="Hu G."/>
            <person name="Bao F."/>
            <person name="Hu Y."/>
            <person name="Wan P."/>
            <person name="Li L."/>
            <person name="Deng X."/>
            <person name="Kuang T."/>
            <person name="Xiang C."/>
            <person name="Zhu J.K."/>
            <person name="Oliver M.J."/>
            <person name="He Y."/>
        </authorList>
    </citation>
    <scope>NUCLEOTIDE SEQUENCE [LARGE SCALE GENOMIC DNA]</scope>
    <source>
        <strain evidence="3">cv. XS01</strain>
    </source>
</reference>
<gene>
    <name evidence="2" type="ORF">F511_28328</name>
</gene>
<proteinExistence type="predicted"/>
<feature type="compositionally biased region" description="Basic and acidic residues" evidence="1">
    <location>
        <begin position="36"/>
        <end position="74"/>
    </location>
</feature>
<evidence type="ECO:0000313" key="2">
    <source>
        <dbReference type="EMBL" id="KZV20074.1"/>
    </source>
</evidence>
<organism evidence="2 3">
    <name type="scientific">Dorcoceras hygrometricum</name>
    <dbReference type="NCBI Taxonomy" id="472368"/>
    <lineage>
        <taxon>Eukaryota</taxon>
        <taxon>Viridiplantae</taxon>
        <taxon>Streptophyta</taxon>
        <taxon>Embryophyta</taxon>
        <taxon>Tracheophyta</taxon>
        <taxon>Spermatophyta</taxon>
        <taxon>Magnoliopsida</taxon>
        <taxon>eudicotyledons</taxon>
        <taxon>Gunneridae</taxon>
        <taxon>Pentapetalae</taxon>
        <taxon>asterids</taxon>
        <taxon>lamiids</taxon>
        <taxon>Lamiales</taxon>
        <taxon>Gesneriaceae</taxon>
        <taxon>Didymocarpoideae</taxon>
        <taxon>Trichosporeae</taxon>
        <taxon>Loxocarpinae</taxon>
        <taxon>Dorcoceras</taxon>
    </lineage>
</organism>
<evidence type="ECO:0000313" key="3">
    <source>
        <dbReference type="Proteomes" id="UP000250235"/>
    </source>
</evidence>
<name>A0A2Z7ALS8_9LAMI</name>
<feature type="compositionally biased region" description="Polar residues" evidence="1">
    <location>
        <begin position="22"/>
        <end position="35"/>
    </location>
</feature>